<feature type="domain" description="PA14" evidence="1">
    <location>
        <begin position="345"/>
        <end position="481"/>
    </location>
</feature>
<dbReference type="RefSeq" id="WP_343334970.1">
    <property type="nucleotide sequence ID" value="NZ_JAPOHD010000061.1"/>
</dbReference>
<dbReference type="SUPFAM" id="SSF56300">
    <property type="entry name" value="Metallo-dependent phosphatases"/>
    <property type="match status" value="1"/>
</dbReference>
<dbReference type="Pfam" id="PF07691">
    <property type="entry name" value="PA14"/>
    <property type="match status" value="1"/>
</dbReference>
<dbReference type="PROSITE" id="PS51820">
    <property type="entry name" value="PA14"/>
    <property type="match status" value="1"/>
</dbReference>
<dbReference type="InterPro" id="IPR004843">
    <property type="entry name" value="Calcineurin-like_PHP"/>
</dbReference>
<dbReference type="PANTHER" id="PTHR32440">
    <property type="entry name" value="PHOSPHATASE DCR2-RELATED-RELATED"/>
    <property type="match status" value="1"/>
</dbReference>
<dbReference type="EMBL" id="JAPOHD010000061">
    <property type="protein sequence ID" value="MCY1722647.1"/>
    <property type="molecule type" value="Genomic_DNA"/>
</dbReference>
<dbReference type="InterPro" id="IPR011658">
    <property type="entry name" value="PA14_dom"/>
</dbReference>
<gene>
    <name evidence="2" type="ORF">OU798_20015</name>
</gene>
<dbReference type="Gene3D" id="3.90.182.10">
    <property type="entry name" value="Toxin - Anthrax Protective Antigen,domain 1"/>
    <property type="match status" value="1"/>
</dbReference>
<dbReference type="Pfam" id="PF00149">
    <property type="entry name" value="Metallophos"/>
    <property type="match status" value="1"/>
</dbReference>
<dbReference type="CDD" id="cd07383">
    <property type="entry name" value="MPP_Dcr2"/>
    <property type="match status" value="1"/>
</dbReference>
<dbReference type="Proteomes" id="UP001145087">
    <property type="component" value="Unassembled WGS sequence"/>
</dbReference>
<dbReference type="SUPFAM" id="SSF56988">
    <property type="entry name" value="Anthrax protective antigen"/>
    <property type="match status" value="1"/>
</dbReference>
<accession>A0A9X3FA41</accession>
<evidence type="ECO:0000259" key="1">
    <source>
        <dbReference type="PROSITE" id="PS51820"/>
    </source>
</evidence>
<proteinExistence type="predicted"/>
<dbReference type="InterPro" id="IPR037524">
    <property type="entry name" value="PA14/GLEYA"/>
</dbReference>
<organism evidence="2 3">
    <name type="scientific">Draconibacterium aestuarii</name>
    <dbReference type="NCBI Taxonomy" id="2998507"/>
    <lineage>
        <taxon>Bacteria</taxon>
        <taxon>Pseudomonadati</taxon>
        <taxon>Bacteroidota</taxon>
        <taxon>Bacteroidia</taxon>
        <taxon>Marinilabiliales</taxon>
        <taxon>Prolixibacteraceae</taxon>
        <taxon>Draconibacterium</taxon>
    </lineage>
</organism>
<dbReference type="PANTHER" id="PTHR32440:SF11">
    <property type="entry name" value="METALLOPHOSPHOESTERASE DOMAIN-CONTAINING PROTEIN"/>
    <property type="match status" value="1"/>
</dbReference>
<sequence length="486" mass="54524">MNRTVKLIYVLCIIVLMVWNSSIQAQGKLQLKFHPDKTFKIAQFTDIHWDNNSKNCDRTIAVINHVLNNEKPDLAILTGDIVSAIPAREGWKAVATPFIKAGVPWTVTLGNHDAEPGISRNEIFELLQTFPLFLGSKGANLSGCGNYVLPIQSSKGNKTAANLYCFDSNSYSTNKKISNYDWIHFDQISWYRNESQKATASNQNIPLPSLAFFHIPIWEYNLIVGKETTMGENHEGVASADINSGIFASMLEKKDVMGIFVGHDHDNNYIGIHKDIALAFGQVTGVDAYGDLDRGSRIIELKEGEYSFDTWISTKKGQAFKYNYPSGLLYDDNSVEYSPSINVSGLLQGMEYKYYEGEFNSVKDLAGSKVLKTGIVSNFTLEPAKVDDYFGFEYNAFLKIDERGVYRFYSYSDDGSQLFIDGKLVVDNDGSHNAQRKDGSVALNKGFHKIRVVYFESYMGNELEVGISGLTIRETKIPDNMLYIKK</sequence>
<dbReference type="SMART" id="SM00758">
    <property type="entry name" value="PA14"/>
    <property type="match status" value="1"/>
</dbReference>
<dbReference type="AlphaFoldDB" id="A0A9X3FA41"/>
<keyword evidence="3" id="KW-1185">Reference proteome</keyword>
<evidence type="ECO:0000313" key="2">
    <source>
        <dbReference type="EMBL" id="MCY1722647.1"/>
    </source>
</evidence>
<evidence type="ECO:0000313" key="3">
    <source>
        <dbReference type="Proteomes" id="UP001145087"/>
    </source>
</evidence>
<dbReference type="InterPro" id="IPR029052">
    <property type="entry name" value="Metallo-depent_PP-like"/>
</dbReference>
<reference evidence="2" key="1">
    <citation type="submission" date="2022-11" db="EMBL/GenBank/DDBJ databases">
        <title>Marilongibacter aestuarii gen. nov., sp. nov., isolated from tidal flat sediment.</title>
        <authorList>
            <person name="Jiayan W."/>
        </authorList>
    </citation>
    <scope>NUCLEOTIDE SEQUENCE</scope>
    <source>
        <strain evidence="2">Z1-6</strain>
    </source>
</reference>
<name>A0A9X3FA41_9BACT</name>
<comment type="caution">
    <text evidence="2">The sequence shown here is derived from an EMBL/GenBank/DDBJ whole genome shotgun (WGS) entry which is preliminary data.</text>
</comment>
<dbReference type="GO" id="GO:0016788">
    <property type="term" value="F:hydrolase activity, acting on ester bonds"/>
    <property type="evidence" value="ECO:0007669"/>
    <property type="project" value="TreeGrafter"/>
</dbReference>
<dbReference type="GO" id="GO:0005737">
    <property type="term" value="C:cytoplasm"/>
    <property type="evidence" value="ECO:0007669"/>
    <property type="project" value="TreeGrafter"/>
</dbReference>
<dbReference type="Gene3D" id="3.60.21.10">
    <property type="match status" value="1"/>
</dbReference>
<protein>
    <submittedName>
        <fullName evidence="2">Metallophosphoesterase</fullName>
    </submittedName>
</protein>